<dbReference type="Pfam" id="PF14027">
    <property type="entry name" value="Questin_oxidase"/>
    <property type="match status" value="1"/>
</dbReference>
<keyword evidence="1" id="KW-0560">Oxidoreductase</keyword>
<dbReference type="Proteomes" id="UP000814176">
    <property type="component" value="Unassembled WGS sequence"/>
</dbReference>
<proteinExistence type="predicted"/>
<dbReference type="PANTHER" id="PTHR35870">
    <property type="entry name" value="PROTEIN, PUTATIVE (AFU_ORTHOLOGUE AFUA_5G03330)-RELATED"/>
    <property type="match status" value="1"/>
</dbReference>
<dbReference type="InterPro" id="IPR025337">
    <property type="entry name" value="Questin_oxidase-like"/>
</dbReference>
<accession>A0ABQ8KQ62</accession>
<evidence type="ECO:0000256" key="1">
    <source>
        <dbReference type="ARBA" id="ARBA00023002"/>
    </source>
</evidence>
<organism evidence="2 3">
    <name type="scientific">Rhodofomes roseus</name>
    <dbReference type="NCBI Taxonomy" id="34475"/>
    <lineage>
        <taxon>Eukaryota</taxon>
        <taxon>Fungi</taxon>
        <taxon>Dikarya</taxon>
        <taxon>Basidiomycota</taxon>
        <taxon>Agaricomycotina</taxon>
        <taxon>Agaricomycetes</taxon>
        <taxon>Polyporales</taxon>
        <taxon>Rhodofomes</taxon>
    </lineage>
</organism>
<keyword evidence="3" id="KW-1185">Reference proteome</keyword>
<gene>
    <name evidence="2" type="ORF">C8Q71DRAFT_701555</name>
</gene>
<dbReference type="RefSeq" id="XP_047782116.1">
    <property type="nucleotide sequence ID" value="XM_047920197.1"/>
</dbReference>
<protein>
    <recommendedName>
        <fullName evidence="4">Oxidoreductase AflY</fullName>
    </recommendedName>
</protein>
<sequence>MTKTTIAQGDRLEALFPLPSPPPSTLSPQRLPGVSRQSSITVAQLLKDNHTRWHIFFNDKGFHNHAAHLLLAIYQLGATPALLEAAYESESASQRPAYRSPSAITEDNFNEHIGDEDYYHAYMEFFASAIREWGISPVLEQYLFSPEVNKPPKRMLNRFLSGVLHPVIHVGYGCEFGLPGMVAEGLGQLCVQPDYMFPPSLFTSTGSAFASSLSNITAALSSVGLNGTTNGRTEVTESHALAILAKIANDPAYAPSAVGIPVESPADETMLTNVLEARGQQIFELAAEWTVNRGDKEAVHRKIEELNWMNVILYGVGGWGGRHSAPGKKFNGDFFFLHLVTSVLFLHSYVPYLSPTSISIFLRAYFSTSLAWYIARGRPALPIRDFYASTATHPHAPGPAPTPHKDALSADPTTSAWFQILQSTLAHNDDHIAKLQRSLAHFASLYGATPAGRFANVPGLDGADVLDGSLFLRVAALSQDRIGWMREGEENKGWDFHGFFD</sequence>
<reference evidence="2 3" key="1">
    <citation type="journal article" date="2021" name="Environ. Microbiol.">
        <title>Gene family expansions and transcriptome signatures uncover fungal adaptations to wood decay.</title>
        <authorList>
            <person name="Hage H."/>
            <person name="Miyauchi S."/>
            <person name="Viragh M."/>
            <person name="Drula E."/>
            <person name="Min B."/>
            <person name="Chaduli D."/>
            <person name="Navarro D."/>
            <person name="Favel A."/>
            <person name="Norest M."/>
            <person name="Lesage-Meessen L."/>
            <person name="Balint B."/>
            <person name="Merenyi Z."/>
            <person name="de Eugenio L."/>
            <person name="Morin E."/>
            <person name="Martinez A.T."/>
            <person name="Baldrian P."/>
            <person name="Stursova M."/>
            <person name="Martinez M.J."/>
            <person name="Novotny C."/>
            <person name="Magnuson J.K."/>
            <person name="Spatafora J.W."/>
            <person name="Maurice S."/>
            <person name="Pangilinan J."/>
            <person name="Andreopoulos W."/>
            <person name="LaButti K."/>
            <person name="Hundley H."/>
            <person name="Na H."/>
            <person name="Kuo A."/>
            <person name="Barry K."/>
            <person name="Lipzen A."/>
            <person name="Henrissat B."/>
            <person name="Riley R."/>
            <person name="Ahrendt S."/>
            <person name="Nagy L.G."/>
            <person name="Grigoriev I.V."/>
            <person name="Martin F."/>
            <person name="Rosso M.N."/>
        </authorList>
    </citation>
    <scope>NUCLEOTIDE SEQUENCE [LARGE SCALE GENOMIC DNA]</scope>
    <source>
        <strain evidence="2 3">CIRM-BRFM 1785</strain>
    </source>
</reference>
<dbReference type="EMBL" id="JADCUA010000004">
    <property type="protein sequence ID" value="KAH9840650.1"/>
    <property type="molecule type" value="Genomic_DNA"/>
</dbReference>
<name>A0ABQ8KQ62_9APHY</name>
<evidence type="ECO:0000313" key="2">
    <source>
        <dbReference type="EMBL" id="KAH9840650.1"/>
    </source>
</evidence>
<dbReference type="GeneID" id="72000929"/>
<evidence type="ECO:0008006" key="4">
    <source>
        <dbReference type="Google" id="ProtNLM"/>
    </source>
</evidence>
<evidence type="ECO:0000313" key="3">
    <source>
        <dbReference type="Proteomes" id="UP000814176"/>
    </source>
</evidence>
<comment type="caution">
    <text evidence="2">The sequence shown here is derived from an EMBL/GenBank/DDBJ whole genome shotgun (WGS) entry which is preliminary data.</text>
</comment>
<dbReference type="PANTHER" id="PTHR35870:SF1">
    <property type="entry name" value="PROTEIN, PUTATIVE (AFU_ORTHOLOGUE AFUA_5G03330)-RELATED"/>
    <property type="match status" value="1"/>
</dbReference>